<dbReference type="InterPro" id="IPR018078">
    <property type="entry name" value="DNA-binding_RecF_CS"/>
</dbReference>
<gene>
    <name evidence="9 10" type="primary">recF</name>
    <name evidence="10" type="ORF">Psal009_00003</name>
</gene>
<dbReference type="GO" id="GO:0005737">
    <property type="term" value="C:cytoplasm"/>
    <property type="evidence" value="ECO:0007669"/>
    <property type="project" value="UniProtKB-SubCell"/>
</dbReference>
<dbReference type="PROSITE" id="PS00617">
    <property type="entry name" value="RECF_1"/>
    <property type="match status" value="1"/>
</dbReference>
<dbReference type="RefSeq" id="WP_016209338.1">
    <property type="nucleotide sequence ID" value="NZ_CP012413.1"/>
</dbReference>
<reference evidence="10 11" key="1">
    <citation type="submission" date="2019-04" db="EMBL/GenBank/DDBJ databases">
        <title>Complete genome sequencing of Piscirickettsia salmonis strain Psal-009.</title>
        <authorList>
            <person name="Schober I."/>
            <person name="Bunk B."/>
            <person name="Sproer C."/>
            <person name="Carril G.P."/>
            <person name="Riedel T."/>
            <person name="Flores-Herrera P.A."/>
            <person name="Nourdin-Galindo G."/>
            <person name="Marshall S.H."/>
            <person name="Overmann J."/>
        </authorList>
    </citation>
    <scope>NUCLEOTIDE SEQUENCE [LARGE SCALE GENOMIC DNA]</scope>
    <source>
        <strain evidence="10 11">Psal-009</strain>
    </source>
</reference>
<dbReference type="GO" id="GO:0003697">
    <property type="term" value="F:single-stranded DNA binding"/>
    <property type="evidence" value="ECO:0007669"/>
    <property type="project" value="UniProtKB-UniRule"/>
</dbReference>
<evidence type="ECO:0000256" key="3">
    <source>
        <dbReference type="ARBA" id="ARBA00020170"/>
    </source>
</evidence>
<evidence type="ECO:0000256" key="9">
    <source>
        <dbReference type="HAMAP-Rule" id="MF_00365"/>
    </source>
</evidence>
<dbReference type="GO" id="GO:0006260">
    <property type="term" value="P:DNA replication"/>
    <property type="evidence" value="ECO:0007669"/>
    <property type="project" value="UniProtKB-UniRule"/>
</dbReference>
<proteinExistence type="inferred from homology"/>
<dbReference type="NCBIfam" id="TIGR00611">
    <property type="entry name" value="recf"/>
    <property type="match status" value="1"/>
</dbReference>
<accession>A0A9Q5VAB3</accession>
<dbReference type="InterPro" id="IPR001238">
    <property type="entry name" value="DNA-binding_RecF"/>
</dbReference>
<dbReference type="GO" id="GO:0009432">
    <property type="term" value="P:SOS response"/>
    <property type="evidence" value="ECO:0007669"/>
    <property type="project" value="UniProtKB-UniRule"/>
</dbReference>
<evidence type="ECO:0000256" key="2">
    <source>
        <dbReference type="ARBA" id="ARBA00008016"/>
    </source>
</evidence>
<keyword evidence="9" id="KW-0742">SOS response</keyword>
<keyword evidence="11" id="KW-1185">Reference proteome</keyword>
<evidence type="ECO:0000256" key="4">
    <source>
        <dbReference type="ARBA" id="ARBA00022490"/>
    </source>
</evidence>
<comment type="function">
    <text evidence="9">The RecF protein is involved in DNA metabolism; it is required for DNA replication and normal SOS inducibility. RecF binds preferentially to single-stranded, linear DNA. It also seems to bind ATP.</text>
</comment>
<evidence type="ECO:0000256" key="8">
    <source>
        <dbReference type="ARBA" id="ARBA00023125"/>
    </source>
</evidence>
<evidence type="ECO:0000256" key="6">
    <source>
        <dbReference type="ARBA" id="ARBA00022741"/>
    </source>
</evidence>
<keyword evidence="8 9" id="KW-0238">DNA-binding</keyword>
<dbReference type="GO" id="GO:0005524">
    <property type="term" value="F:ATP binding"/>
    <property type="evidence" value="ECO:0007669"/>
    <property type="project" value="UniProtKB-UniRule"/>
</dbReference>
<keyword evidence="4 9" id="KW-0963">Cytoplasm</keyword>
<dbReference type="Pfam" id="PF02463">
    <property type="entry name" value="SMC_N"/>
    <property type="match status" value="1"/>
</dbReference>
<comment type="similarity">
    <text evidence="2 9">Belongs to the RecF family.</text>
</comment>
<keyword evidence="9" id="KW-0234">DNA repair</keyword>
<dbReference type="HAMAP" id="MF_00365">
    <property type="entry name" value="RecF"/>
    <property type="match status" value="1"/>
</dbReference>
<dbReference type="GeneID" id="66739201"/>
<dbReference type="GO" id="GO:0000731">
    <property type="term" value="P:DNA synthesis involved in DNA repair"/>
    <property type="evidence" value="ECO:0007669"/>
    <property type="project" value="TreeGrafter"/>
</dbReference>
<keyword evidence="5 9" id="KW-0235">DNA replication</keyword>
<dbReference type="Gene3D" id="1.20.1050.90">
    <property type="entry name" value="RecF/RecN/SMC, N-terminal domain"/>
    <property type="match status" value="1"/>
</dbReference>
<evidence type="ECO:0000256" key="7">
    <source>
        <dbReference type="ARBA" id="ARBA00022840"/>
    </source>
</evidence>
<dbReference type="PANTHER" id="PTHR32182:SF0">
    <property type="entry name" value="DNA REPLICATION AND REPAIR PROTEIN RECF"/>
    <property type="match status" value="1"/>
</dbReference>
<dbReference type="AlphaFoldDB" id="A0A9Q5VAB3"/>
<dbReference type="PANTHER" id="PTHR32182">
    <property type="entry name" value="DNA REPLICATION AND REPAIR PROTEIN RECF"/>
    <property type="match status" value="1"/>
</dbReference>
<dbReference type="GO" id="GO:0006302">
    <property type="term" value="P:double-strand break repair"/>
    <property type="evidence" value="ECO:0007669"/>
    <property type="project" value="TreeGrafter"/>
</dbReference>
<evidence type="ECO:0000256" key="1">
    <source>
        <dbReference type="ARBA" id="ARBA00004496"/>
    </source>
</evidence>
<keyword evidence="7 9" id="KW-0067">ATP-binding</keyword>
<sequence length="365" mass="42162">MIIKGLQVDNFRNLSPVNISLSSSFNYLFGQNGSGKSNFLEAIGLFGLGRSFRSSGWRQMLQSEQRFYRLQANCGDQEISHQSLIYREQGMKRQQFYWQGEKLASSADFVCYFPVQVIHPESGGLITDGPSIRRRYLDWGVFHVKREPFSEAWQRYNQALQQRNSLIKSGKKRKELFFFDEFVCQYAEIVNKERKHYFLALKTSCLAILALFFENWAFDLEYYAGWDENKSLKEQLAASLDSDLRRGYTYVGLQRADIRLRTQGQDVAKILSRGQQKLLVYALRLAQGQTLLNLTGRQVIYLFDDLVAELDQDNLLRVLSLLCDLGGQVFITGIEKKSPIAAYIQDKHLDLKQFHVEHGSIKEVV</sequence>
<protein>
    <recommendedName>
        <fullName evidence="3 9">DNA replication and repair protein RecF</fullName>
    </recommendedName>
</protein>
<keyword evidence="9" id="KW-0227">DNA damage</keyword>
<evidence type="ECO:0000256" key="5">
    <source>
        <dbReference type="ARBA" id="ARBA00022705"/>
    </source>
</evidence>
<keyword evidence="6 9" id="KW-0547">Nucleotide-binding</keyword>
<dbReference type="SUPFAM" id="SSF52540">
    <property type="entry name" value="P-loop containing nucleoside triphosphate hydrolases"/>
    <property type="match status" value="1"/>
</dbReference>
<name>A0A9Q5VAB3_PISSA</name>
<dbReference type="EMBL" id="CP038908">
    <property type="protein sequence ID" value="QGO04149.1"/>
    <property type="molecule type" value="Genomic_DNA"/>
</dbReference>
<feature type="binding site" evidence="9">
    <location>
        <begin position="30"/>
        <end position="37"/>
    </location>
    <ligand>
        <name>ATP</name>
        <dbReference type="ChEBI" id="CHEBI:30616"/>
    </ligand>
</feature>
<dbReference type="InterPro" id="IPR042174">
    <property type="entry name" value="RecF_2"/>
</dbReference>
<evidence type="ECO:0000313" key="10">
    <source>
        <dbReference type="EMBL" id="QGO04149.1"/>
    </source>
</evidence>
<evidence type="ECO:0000313" key="11">
    <source>
        <dbReference type="Proteomes" id="UP000422232"/>
    </source>
</evidence>
<comment type="subcellular location">
    <subcellularLocation>
        <location evidence="1 9">Cytoplasm</location>
    </subcellularLocation>
</comment>
<dbReference type="InterPro" id="IPR027417">
    <property type="entry name" value="P-loop_NTPase"/>
</dbReference>
<dbReference type="InterPro" id="IPR003395">
    <property type="entry name" value="RecF/RecN/SMC_N"/>
</dbReference>
<dbReference type="Proteomes" id="UP000422232">
    <property type="component" value="Chromosome"/>
</dbReference>
<organism evidence="10 11">
    <name type="scientific">Piscirickettsia salmonis</name>
    <dbReference type="NCBI Taxonomy" id="1238"/>
    <lineage>
        <taxon>Bacteria</taxon>
        <taxon>Pseudomonadati</taxon>
        <taxon>Pseudomonadota</taxon>
        <taxon>Gammaproteobacteria</taxon>
        <taxon>Thiotrichales</taxon>
        <taxon>Piscirickettsiaceae</taxon>
        <taxon>Piscirickettsia</taxon>
    </lineage>
</organism>
<dbReference type="Gene3D" id="3.40.50.300">
    <property type="entry name" value="P-loop containing nucleotide triphosphate hydrolases"/>
    <property type="match status" value="1"/>
</dbReference>